<dbReference type="InterPro" id="IPR046700">
    <property type="entry name" value="DUF6570"/>
</dbReference>
<dbReference type="GO" id="GO:0006310">
    <property type="term" value="P:DNA recombination"/>
    <property type="evidence" value="ECO:0007669"/>
    <property type="project" value="UniProtKB-KW"/>
</dbReference>
<keyword evidence="4" id="KW-0233">DNA recombination</keyword>
<comment type="cofactor">
    <cofactor evidence="4">
        <name>Mg(2+)</name>
        <dbReference type="ChEBI" id="CHEBI:18420"/>
    </cofactor>
</comment>
<dbReference type="Proteomes" id="UP000515161">
    <property type="component" value="Unplaced"/>
</dbReference>
<comment type="similarity">
    <text evidence="4">Belongs to the helicase family.</text>
</comment>
<dbReference type="Pfam" id="PF21530">
    <property type="entry name" value="Pif1_2B_dom"/>
    <property type="match status" value="1"/>
</dbReference>
<proteinExistence type="inferred from homology"/>
<dbReference type="Pfam" id="PF05970">
    <property type="entry name" value="PIF1"/>
    <property type="match status" value="1"/>
</dbReference>
<evidence type="ECO:0000256" key="4">
    <source>
        <dbReference type="RuleBase" id="RU363044"/>
    </source>
</evidence>
<dbReference type="InterPro" id="IPR027417">
    <property type="entry name" value="P-loop_NTPase"/>
</dbReference>
<organism evidence="7 8">
    <name type="scientific">Gymnodraco acuticeps</name>
    <name type="common">Antarctic dragonfish</name>
    <dbReference type="NCBI Taxonomy" id="8218"/>
    <lineage>
        <taxon>Eukaryota</taxon>
        <taxon>Metazoa</taxon>
        <taxon>Chordata</taxon>
        <taxon>Craniata</taxon>
        <taxon>Vertebrata</taxon>
        <taxon>Euteleostomi</taxon>
        <taxon>Actinopterygii</taxon>
        <taxon>Neopterygii</taxon>
        <taxon>Teleostei</taxon>
        <taxon>Neoteleostei</taxon>
        <taxon>Acanthomorphata</taxon>
        <taxon>Eupercaria</taxon>
        <taxon>Perciformes</taxon>
        <taxon>Notothenioidei</taxon>
        <taxon>Bathydraconidae</taxon>
        <taxon>Gymnodraco</taxon>
    </lineage>
</organism>
<dbReference type="OrthoDB" id="416437at2759"/>
<evidence type="ECO:0000259" key="6">
    <source>
        <dbReference type="PROSITE" id="PS50802"/>
    </source>
</evidence>
<keyword evidence="2" id="KW-0833">Ubl conjugation pathway</keyword>
<dbReference type="InterPro" id="IPR038765">
    <property type="entry name" value="Papain-like_cys_pep_sf"/>
</dbReference>
<evidence type="ECO:0000256" key="3">
    <source>
        <dbReference type="ARBA" id="ARBA00022807"/>
    </source>
</evidence>
<gene>
    <name evidence="8" type="primary">LOC117537349</name>
</gene>
<keyword evidence="4" id="KW-0067">ATP-binding</keyword>
<keyword evidence="4" id="KW-0347">Helicase</keyword>
<evidence type="ECO:0000256" key="5">
    <source>
        <dbReference type="SAM" id="MobiDB-lite"/>
    </source>
</evidence>
<evidence type="ECO:0000313" key="7">
    <source>
        <dbReference type="Proteomes" id="UP000515161"/>
    </source>
</evidence>
<feature type="region of interest" description="Disordered" evidence="5">
    <location>
        <begin position="199"/>
        <end position="235"/>
    </location>
</feature>
<dbReference type="PANTHER" id="PTHR47642:SF3">
    <property type="entry name" value="ATP-DEPENDENT DNA HELICASE"/>
    <property type="match status" value="1"/>
</dbReference>
<accession>A0A6P8T4D1</accession>
<dbReference type="InterPro" id="IPR049163">
    <property type="entry name" value="Pif1-like_2B_dom"/>
</dbReference>
<dbReference type="Pfam" id="PF02338">
    <property type="entry name" value="OTU"/>
    <property type="match status" value="1"/>
</dbReference>
<dbReference type="GO" id="GO:0008234">
    <property type="term" value="F:cysteine-type peptidase activity"/>
    <property type="evidence" value="ECO:0007669"/>
    <property type="project" value="UniProtKB-KW"/>
</dbReference>
<evidence type="ECO:0000256" key="2">
    <source>
        <dbReference type="ARBA" id="ARBA00022786"/>
    </source>
</evidence>
<sequence length="2075" mass="235891">MEYQFNVLSKDTAQTLCSQLQLEYRKHGDVLSGSIGALGVPCTTDKIVGDGNCFFRALSQVVCGSQNSQLMFRRKIVKHMMCNEEHFNSLVREEYSNSLKDYLDKSKMTQSNTWATEVEIHGAANLLGLDIYTHIDDHWLKYSCSGRKISEQGIYLKNCNGNHYEPVVCTKNGNSLECHNLCNIQPTCYAKPMLTRNASRANAEKKNGNDMSETKSTEIDSSCSSKSSSRLRTDSKHITKNKRFSEKRKYEDTEFRHIKNRASVDTYHDNDKYNISLNKASKNKYNDNDEHRAAVCEASKQKYTNNEDHRLAKCGASKKKYFTNTNHRVSLQLANKNKSIQAKRNKRSFDFVLKLFNDTIKNGPDFVCCSCLSLRFRKQVVICKRSRYQRNEATRTAAARCITEEYLHKCDNCETPCKLLKSPMGKLWICRDCHGKILRGQMPQLCAANNLHLHPIPSELSCLNIIEMQLIKMHIPFMKVVCLPRGAQNGVHGPVTCVPANITATTHVLPRTNEDGILLRVKLKRKLSHTGHYLYQYVSIDRIRRALQWLKRTNPYYANVDFNDDWLNQYEQDLDEEHTVDDVQPDETCLEEETLHDRQTHGMFMDTCLQPVDLGQDILDHCDTTLNIAPAEGNNPVLVLCDETNEAKSFPGLFPLGSPTYHDFRNNKVTLASYFKNRIMHADGRFSRDSDYIFYAQYMTEVQKVSSCISIALRKGHSGGNTGKISANMVNDTDSLKRLLQSNEGYRFLKPIRGTPAFWAGAQKDLFAMVRQIGLPTFFCSFSAADMRWKNLLTSMMLQEGRCDNVDDLDWNDKCGLLRRNPVTAARMFQHRWETFLKDVIRSPSQPIGKVVDYFYRVEFQQRGSPHIHAIFWIEDSPQIDRDTDEEVVQFVDKYISCELPEDDELLEEMVSTVQTHSKRHSKSCRKKNTVCRFNFPRPPSERSFVSRVGKTDKSCSQQEGVGNQMTEEQARKIMSTVKEAVTDETATFTTVSELFGSLGINQEQFESAFECIGKKTQVVLKRKPTDVWVNPYNKRLLSAWNANMDIQFVANAYACIVYIISYIAKAEREMGLLLSNAQREATKEGNTDAKKSLRKLGSVYLHNRDVSAQEAVYRLTQMHLKHNSRSVHYIPTGDNATRMSLPLKELKRRADSNTLTDNNMWMTSSVDRYLARPNEDIFHRMCLATFVSEYRVLSKNQTSVNRVKLGKDLGFVLKKTKGKPAVVRYVQFSHDTDPEKYFRNILQLFLPYRVTEDLKPEGFQTFEQFYHNGQWFLDTVVHSVKTTVDVNRRTFEKESEVMEHSDNVSGHTGALEDAWCEMCPGQQLERLECEQEVRERVPVPDEHTDAIPDLADAGAGGNRFDAHGNIMCRSDALNLLRSLNVKQREIFYQVRQWCIEKVNGTNPKPFNVFVTGGAGTGKSHLIKAIHYEASRLLSQVASSPDKVSVLLTAPTGIAAYSLGASTIHSTFSIGLDVKPPYTPLGEERVSTLRAELSDLQILVIDEISMVNHNLLAYVHGRLRQIKQISDHSPFGKVSVIAVGDFFQLKPVQGKSLYLENMLCDFWTEQFSIAHLNTVVRQQDTVFAELLNRLRTRAKTTALVASDIAILKKCETGESTSALHIFATNAQVNDHNIRQLSASCPENLCVEALDYEKNQQSGRMELKRGHFRNVYKSYLPERLPLGKGARVMLIKNIDVSDGLVNGVCGNVVDIVNNIHNTFVSTVFVKFDDEKVGTNRRKRFPSTSGNPLATPINRDDERIRKGKLRKQFPLKLAWACTIHKVQGLTVDKAVVSLKRIFESGQAYVALSRVKTLNGLTIEDFKDSAIYCKENIQDSLDGMPPFVSCATTPSQGTHSFSIFSMNVQSLDRHLPDLTVAIQPFDYSCVAVTETWLTETVANHTARIEKYTFHSVPRCKAYNSTDAVLKTIKDQQQGGVGIYCQDQLEYTILDIPNVNLECIASHFTRENVIVVVVYRPQTYPLPLFKLNMKLLTSFLNTRSDNVVILGDFNHDQLKSLSMSSFMEQLGYLQLVSEPTTEKGTLIDHVYGKQTSKYLTETKVIPMYFSTHEAVQCLLTKNT</sequence>
<comment type="catalytic activity">
    <reaction evidence="4">
        <text>ATP + H2O = ADP + phosphate + H(+)</text>
        <dbReference type="Rhea" id="RHEA:13065"/>
        <dbReference type="ChEBI" id="CHEBI:15377"/>
        <dbReference type="ChEBI" id="CHEBI:15378"/>
        <dbReference type="ChEBI" id="CHEBI:30616"/>
        <dbReference type="ChEBI" id="CHEBI:43474"/>
        <dbReference type="ChEBI" id="CHEBI:456216"/>
        <dbReference type="EC" id="5.6.2.3"/>
    </reaction>
</comment>
<dbReference type="SUPFAM" id="SSF52540">
    <property type="entry name" value="P-loop containing nucleoside triphosphate hydrolases"/>
    <property type="match status" value="2"/>
</dbReference>
<evidence type="ECO:0000256" key="1">
    <source>
        <dbReference type="ARBA" id="ARBA00022670"/>
    </source>
</evidence>
<feature type="compositionally biased region" description="Low complexity" evidence="5">
    <location>
        <begin position="219"/>
        <end position="230"/>
    </location>
</feature>
<reference evidence="8" key="1">
    <citation type="submission" date="2025-08" db="UniProtKB">
        <authorList>
            <consortium name="RefSeq"/>
        </authorList>
    </citation>
    <scope>IDENTIFICATION</scope>
</reference>
<feature type="compositionally biased region" description="Basic and acidic residues" evidence="5">
    <location>
        <begin position="202"/>
        <end position="218"/>
    </location>
</feature>
<keyword evidence="4" id="KW-0378">Hydrolase</keyword>
<keyword evidence="3" id="KW-0788">Thiol protease</keyword>
<dbReference type="CDD" id="cd18809">
    <property type="entry name" value="SF1_C_RecD"/>
    <property type="match status" value="1"/>
</dbReference>
<dbReference type="InterPro" id="IPR025476">
    <property type="entry name" value="Helitron_helicase-like"/>
</dbReference>
<dbReference type="Pfam" id="PF14214">
    <property type="entry name" value="Helitron_like_N"/>
    <property type="match status" value="1"/>
</dbReference>
<dbReference type="Gene3D" id="3.90.70.80">
    <property type="match status" value="1"/>
</dbReference>
<dbReference type="Gene3D" id="3.40.50.300">
    <property type="entry name" value="P-loop containing nucleotide triphosphate hydrolases"/>
    <property type="match status" value="1"/>
</dbReference>
<dbReference type="InterPro" id="IPR036691">
    <property type="entry name" value="Endo/exonu/phosph_ase_sf"/>
</dbReference>
<dbReference type="InParanoid" id="A0A6P8T4D1"/>
<keyword evidence="4" id="KW-0234">DNA repair</keyword>
<protein>
    <recommendedName>
        <fullName evidence="4">ATP-dependent DNA helicase</fullName>
        <ecNumber evidence="4">5.6.2.3</ecNumber>
    </recommendedName>
</protein>
<dbReference type="Gene3D" id="3.60.10.10">
    <property type="entry name" value="Endonuclease/exonuclease/phosphatase"/>
    <property type="match status" value="1"/>
</dbReference>
<dbReference type="InterPro" id="IPR003323">
    <property type="entry name" value="OTU_dom"/>
</dbReference>
<dbReference type="Pfam" id="PF20209">
    <property type="entry name" value="DUF6570"/>
    <property type="match status" value="1"/>
</dbReference>
<dbReference type="GeneID" id="117537349"/>
<dbReference type="SMART" id="SM00382">
    <property type="entry name" value="AAA"/>
    <property type="match status" value="1"/>
</dbReference>
<dbReference type="SUPFAM" id="SSF56219">
    <property type="entry name" value="DNase I-like"/>
    <property type="match status" value="1"/>
</dbReference>
<dbReference type="PANTHER" id="PTHR47642">
    <property type="entry name" value="ATP-DEPENDENT DNA HELICASE"/>
    <property type="match status" value="1"/>
</dbReference>
<keyword evidence="7" id="KW-1185">Reference proteome</keyword>
<dbReference type="SUPFAM" id="SSF54001">
    <property type="entry name" value="Cysteine proteinases"/>
    <property type="match status" value="1"/>
</dbReference>
<dbReference type="KEGG" id="gacu:117537349"/>
<dbReference type="InterPro" id="IPR003593">
    <property type="entry name" value="AAA+_ATPase"/>
</dbReference>
<dbReference type="GO" id="GO:0000723">
    <property type="term" value="P:telomere maintenance"/>
    <property type="evidence" value="ECO:0007669"/>
    <property type="project" value="InterPro"/>
</dbReference>
<dbReference type="GO" id="GO:0006281">
    <property type="term" value="P:DNA repair"/>
    <property type="evidence" value="ECO:0007669"/>
    <property type="project" value="UniProtKB-KW"/>
</dbReference>
<keyword evidence="4" id="KW-0227">DNA damage</keyword>
<dbReference type="CDD" id="cd22755">
    <property type="entry name" value="OTU_CeDUB-like"/>
    <property type="match status" value="1"/>
</dbReference>
<dbReference type="GO" id="GO:0005524">
    <property type="term" value="F:ATP binding"/>
    <property type="evidence" value="ECO:0007669"/>
    <property type="project" value="UniProtKB-KW"/>
</dbReference>
<dbReference type="InterPro" id="IPR051055">
    <property type="entry name" value="PIF1_helicase"/>
</dbReference>
<dbReference type="RefSeq" id="XP_034058426.1">
    <property type="nucleotide sequence ID" value="XM_034202535.1"/>
</dbReference>
<dbReference type="GO" id="GO:0043139">
    <property type="term" value="F:5'-3' DNA helicase activity"/>
    <property type="evidence" value="ECO:0007669"/>
    <property type="project" value="UniProtKB-EC"/>
</dbReference>
<evidence type="ECO:0000313" key="8">
    <source>
        <dbReference type="RefSeq" id="XP_034058426.1"/>
    </source>
</evidence>
<dbReference type="EC" id="5.6.2.3" evidence="4"/>
<feature type="domain" description="OTU" evidence="6">
    <location>
        <begin position="42"/>
        <end position="170"/>
    </location>
</feature>
<dbReference type="PROSITE" id="PS50802">
    <property type="entry name" value="OTU"/>
    <property type="match status" value="1"/>
</dbReference>
<name>A0A6P8T4D1_GYMAC</name>
<dbReference type="GO" id="GO:0006508">
    <property type="term" value="P:proteolysis"/>
    <property type="evidence" value="ECO:0007669"/>
    <property type="project" value="UniProtKB-KW"/>
</dbReference>
<keyword evidence="4" id="KW-0547">Nucleotide-binding</keyword>
<keyword evidence="1" id="KW-0645">Protease</keyword>
<dbReference type="InterPro" id="IPR010285">
    <property type="entry name" value="DNA_helicase_pif1-like_DEAD"/>
</dbReference>